<dbReference type="EMBL" id="NQWI01000048">
    <property type="protein sequence ID" value="PDW02905.1"/>
    <property type="molecule type" value="Genomic_DNA"/>
</dbReference>
<dbReference type="SUPFAM" id="SSF49313">
    <property type="entry name" value="Cadherin-like"/>
    <property type="match status" value="1"/>
</dbReference>
<dbReference type="GO" id="GO:0016020">
    <property type="term" value="C:membrane"/>
    <property type="evidence" value="ECO:0007669"/>
    <property type="project" value="InterPro"/>
</dbReference>
<dbReference type="GO" id="GO:0005509">
    <property type="term" value="F:calcium ion binding"/>
    <property type="evidence" value="ECO:0007669"/>
    <property type="project" value="InterPro"/>
</dbReference>
<organism evidence="1 2">
    <name type="scientific">Candidatus Viridilinea mediisalina</name>
    <dbReference type="NCBI Taxonomy" id="2024553"/>
    <lineage>
        <taxon>Bacteria</taxon>
        <taxon>Bacillati</taxon>
        <taxon>Chloroflexota</taxon>
        <taxon>Chloroflexia</taxon>
        <taxon>Chloroflexales</taxon>
        <taxon>Chloroflexineae</taxon>
        <taxon>Oscillochloridaceae</taxon>
        <taxon>Candidatus Viridilinea</taxon>
    </lineage>
</organism>
<comment type="caution">
    <text evidence="1">The sequence shown here is derived from an EMBL/GenBank/DDBJ whole genome shotgun (WGS) entry which is preliminary data.</text>
</comment>
<keyword evidence="2" id="KW-1185">Reference proteome</keyword>
<dbReference type="Pfam" id="PF05345">
    <property type="entry name" value="He_PIG"/>
    <property type="match status" value="1"/>
</dbReference>
<gene>
    <name evidence="1" type="ORF">CJ255_11620</name>
</gene>
<evidence type="ECO:0008006" key="3">
    <source>
        <dbReference type="Google" id="ProtNLM"/>
    </source>
</evidence>
<dbReference type="AlphaFoldDB" id="A0A2A6RJ40"/>
<dbReference type="InterPro" id="IPR015919">
    <property type="entry name" value="Cadherin-like_sf"/>
</dbReference>
<dbReference type="InterPro" id="IPR013783">
    <property type="entry name" value="Ig-like_fold"/>
</dbReference>
<evidence type="ECO:0000313" key="1">
    <source>
        <dbReference type="EMBL" id="PDW02905.1"/>
    </source>
</evidence>
<dbReference type="Gene3D" id="2.60.40.10">
    <property type="entry name" value="Immunoglobulins"/>
    <property type="match status" value="1"/>
</dbReference>
<accession>A0A2A6RJ40</accession>
<dbReference type="Proteomes" id="UP000220527">
    <property type="component" value="Unassembled WGS sequence"/>
</dbReference>
<dbReference type="Gene3D" id="2.60.120.380">
    <property type="match status" value="1"/>
</dbReference>
<proteinExistence type="predicted"/>
<dbReference type="RefSeq" id="WP_097644269.1">
    <property type="nucleotide sequence ID" value="NZ_NQWI01000048.1"/>
</dbReference>
<evidence type="ECO:0000313" key="2">
    <source>
        <dbReference type="Proteomes" id="UP000220527"/>
    </source>
</evidence>
<protein>
    <recommendedName>
        <fullName evidence="3">Dystroglycan-type cadherin-like domain-containing protein</fullName>
    </recommendedName>
</protein>
<name>A0A2A6RJ40_9CHLR</name>
<sequence length="475" mass="51635">MVNKPRRLWMVSGLLIALLMLGPAVMLRMNETHAQTPQSYDGGALVSGKHTPFASGVSSSDAMLASMLAQTGVFTDIQAINLDGVAAVMDGNNIVFSNLRIDSQTTSLDDFLRISFVFNSSNLQLMPTKVEVVSDLGLYLPEEQLFLKDVTTELDLLDPEGESLAPQTTHRMTVGADDVLRLNMESGTLLTMRVNGANDDFNLQVRDPDGNYILNPIFRAGTSWTIFNRPILNSGVHTIRFIPRNNETVTLNVGVHNNNQSTTTEVRSGDSISASLSDWGKDYEKYRIELERGQIVRMSAAGAGVWLKIIDSNGALLSDVTGGELNQRIDATGTYYLIVENDGFDRRRSYSGTVTVEDDEFADQYPSLAEIPAAQQQAQVGQRFTLQLSATNMNTLASDAASSIYSVTGLPPGLEVNEQTGTITGTPTEPGVFPIRAVASNSYGRDRTDFLLTIEGGDGAPTLSFDTFLPVIVRD</sequence>
<reference evidence="2" key="1">
    <citation type="submission" date="2017-08" db="EMBL/GenBank/DDBJ databases">
        <authorList>
            <person name="Grouzdev D.S."/>
            <person name="Gaisin V.A."/>
            <person name="Rysina M.S."/>
            <person name="Gorlenko V.M."/>
        </authorList>
    </citation>
    <scope>NUCLEOTIDE SEQUENCE [LARGE SCALE GENOMIC DNA]</scope>
    <source>
        <strain evidence="2">Kir15-3F</strain>
    </source>
</reference>